<proteinExistence type="predicted"/>
<dbReference type="Proteomes" id="UP001652625">
    <property type="component" value="Chromosome 02"/>
</dbReference>
<dbReference type="Gene3D" id="2.20.70.10">
    <property type="match status" value="1"/>
</dbReference>
<dbReference type="PROSITE" id="PS50020">
    <property type="entry name" value="WW_DOMAIN_2"/>
    <property type="match status" value="1"/>
</dbReference>
<dbReference type="RefSeq" id="XP_065646253.1">
    <property type="nucleotide sequence ID" value="XM_065790181.1"/>
</dbReference>
<evidence type="ECO:0000313" key="8">
    <source>
        <dbReference type="Proteomes" id="UP001652625"/>
    </source>
</evidence>
<reference evidence="9" key="2">
    <citation type="submission" date="2025-08" db="UniProtKB">
        <authorList>
            <consortium name="RefSeq"/>
        </authorList>
    </citation>
    <scope>IDENTIFICATION</scope>
</reference>
<dbReference type="InterPro" id="IPR036020">
    <property type="entry name" value="WW_dom_sf"/>
</dbReference>
<keyword evidence="3 4" id="KW-0413">Isomerase</keyword>
<dbReference type="InterPro" id="IPR051370">
    <property type="entry name" value="PPIase_Pin1"/>
</dbReference>
<sequence>MPGLPSGWVEKTSKSTGKKYYFNTETNESQWEKPDNEEFQVRASHLLVKHKGSRRPSSWKQNVITRTEEEALDIIKNYHKQITSGKTTLAALAQSESDCSSAKNGGDLGFFGPGQMQKSFEEAAFALKINELSGPVYSDSGIHLILRTG</sequence>
<comment type="catalytic activity">
    <reaction evidence="1 5">
        <text>[protein]-peptidylproline (omega=180) = [protein]-peptidylproline (omega=0)</text>
        <dbReference type="Rhea" id="RHEA:16237"/>
        <dbReference type="Rhea" id="RHEA-COMP:10747"/>
        <dbReference type="Rhea" id="RHEA-COMP:10748"/>
        <dbReference type="ChEBI" id="CHEBI:83833"/>
        <dbReference type="ChEBI" id="CHEBI:83834"/>
        <dbReference type="EC" id="5.2.1.8"/>
    </reaction>
</comment>
<evidence type="ECO:0000256" key="1">
    <source>
        <dbReference type="ARBA" id="ARBA00000971"/>
    </source>
</evidence>
<feature type="domain" description="WW" evidence="6">
    <location>
        <begin position="2"/>
        <end position="36"/>
    </location>
</feature>
<evidence type="ECO:0000259" key="7">
    <source>
        <dbReference type="PROSITE" id="PS50198"/>
    </source>
</evidence>
<keyword evidence="8" id="KW-1185">Reference proteome</keyword>
<dbReference type="Pfam" id="PF00397">
    <property type="entry name" value="WW"/>
    <property type="match status" value="1"/>
</dbReference>
<dbReference type="SUPFAM" id="SSF51045">
    <property type="entry name" value="WW domain"/>
    <property type="match status" value="1"/>
</dbReference>
<evidence type="ECO:0000256" key="4">
    <source>
        <dbReference type="PROSITE-ProRule" id="PRU00278"/>
    </source>
</evidence>
<accession>A0ABM4BBE0</accession>
<feature type="domain" description="PpiC" evidence="7">
    <location>
        <begin position="38"/>
        <end position="149"/>
    </location>
</feature>
<dbReference type="PANTHER" id="PTHR10657">
    <property type="entry name" value="PEPTIDYL-PROLYL CIS-TRANS ISOMERASE"/>
    <property type="match status" value="1"/>
</dbReference>
<dbReference type="Gene3D" id="3.10.50.40">
    <property type="match status" value="1"/>
</dbReference>
<protein>
    <recommendedName>
        <fullName evidence="5">Peptidyl-prolyl cis-trans isomerase</fullName>
        <ecNumber evidence="5">5.2.1.8</ecNumber>
    </recommendedName>
</protein>
<dbReference type="SUPFAM" id="SSF54534">
    <property type="entry name" value="FKBP-like"/>
    <property type="match status" value="1"/>
</dbReference>
<keyword evidence="2 4" id="KW-0697">Rotamase</keyword>
<evidence type="ECO:0000256" key="3">
    <source>
        <dbReference type="ARBA" id="ARBA00023235"/>
    </source>
</evidence>
<dbReference type="PROSITE" id="PS01159">
    <property type="entry name" value="WW_DOMAIN_1"/>
    <property type="match status" value="1"/>
</dbReference>
<evidence type="ECO:0000313" key="9">
    <source>
        <dbReference type="RefSeq" id="XP_065646253.1"/>
    </source>
</evidence>
<dbReference type="Pfam" id="PF00639">
    <property type="entry name" value="Rotamase"/>
    <property type="match status" value="1"/>
</dbReference>
<dbReference type="PROSITE" id="PS50198">
    <property type="entry name" value="PPIC_PPIASE_2"/>
    <property type="match status" value="1"/>
</dbReference>
<dbReference type="GeneID" id="100205141"/>
<dbReference type="PANTHER" id="PTHR10657:SF4">
    <property type="entry name" value="PEPTIDYL-PROLYL CIS-TRANS ISOMERASE-RELATED"/>
    <property type="match status" value="1"/>
</dbReference>
<dbReference type="InterPro" id="IPR046357">
    <property type="entry name" value="PPIase_dom_sf"/>
</dbReference>
<dbReference type="CDD" id="cd00201">
    <property type="entry name" value="WW"/>
    <property type="match status" value="1"/>
</dbReference>
<dbReference type="EC" id="5.2.1.8" evidence="5"/>
<evidence type="ECO:0000256" key="5">
    <source>
        <dbReference type="RuleBase" id="RU363014"/>
    </source>
</evidence>
<dbReference type="InterPro" id="IPR000297">
    <property type="entry name" value="PPIase_PpiC"/>
</dbReference>
<name>A0ABM4BBE0_HYDVU</name>
<gene>
    <name evidence="9" type="primary">LOC100205141</name>
</gene>
<evidence type="ECO:0000259" key="6">
    <source>
        <dbReference type="PROSITE" id="PS50020"/>
    </source>
</evidence>
<reference evidence="8" key="1">
    <citation type="submission" date="2025-05" db="UniProtKB">
        <authorList>
            <consortium name="RefSeq"/>
        </authorList>
    </citation>
    <scope>NUCLEOTIDE SEQUENCE [LARGE SCALE GENOMIC DNA]</scope>
</reference>
<organism evidence="8 9">
    <name type="scientific">Hydra vulgaris</name>
    <name type="common">Hydra</name>
    <name type="synonym">Hydra attenuata</name>
    <dbReference type="NCBI Taxonomy" id="6087"/>
    <lineage>
        <taxon>Eukaryota</taxon>
        <taxon>Metazoa</taxon>
        <taxon>Cnidaria</taxon>
        <taxon>Hydrozoa</taxon>
        <taxon>Hydroidolina</taxon>
        <taxon>Anthoathecata</taxon>
        <taxon>Aplanulata</taxon>
        <taxon>Hydridae</taxon>
        <taxon>Hydra</taxon>
    </lineage>
</organism>
<dbReference type="SMART" id="SM00456">
    <property type="entry name" value="WW"/>
    <property type="match status" value="1"/>
</dbReference>
<evidence type="ECO:0000256" key="2">
    <source>
        <dbReference type="ARBA" id="ARBA00023110"/>
    </source>
</evidence>
<dbReference type="InterPro" id="IPR001202">
    <property type="entry name" value="WW_dom"/>
</dbReference>